<dbReference type="Pfam" id="PF00455">
    <property type="entry name" value="DeoRC"/>
    <property type="match status" value="1"/>
</dbReference>
<evidence type="ECO:0000313" key="2">
    <source>
        <dbReference type="Proteomes" id="UP000036202"/>
    </source>
</evidence>
<dbReference type="EMBL" id="CP011974">
    <property type="protein sequence ID" value="AKO93487.1"/>
    <property type="molecule type" value="Genomic_DNA"/>
</dbReference>
<keyword evidence="2" id="KW-1185">Reference proteome</keyword>
<dbReference type="InterPro" id="IPR036390">
    <property type="entry name" value="WH_DNA-bd_sf"/>
</dbReference>
<dbReference type="AlphaFoldDB" id="A0A0H4KH85"/>
<sequence length="250" mass="27668">MLTQERHELILNLLEEKDTIKISELIHITGASESTIRRDLSQLEEENVLKRIHGGATLSRKKAFEMSVAEKSARNIEEKRKIAHYAASLIESGDCIFLDAGTTTYEMIPFLTDKDITVVTNGLPHVAHLVQNEIVLFVIGGAVKHKTGALIGVNALESLKQYRFDKAFIGANGVDAVYGYTTPDPEEAMVKRCAINLAKESFILADETKISEVSFAKIADLNQAVVITNELEDEQKALLKEKTDIKVVTT</sequence>
<dbReference type="SUPFAM" id="SSF100950">
    <property type="entry name" value="NagB/RpiA/CoA transferase-like"/>
    <property type="match status" value="1"/>
</dbReference>
<dbReference type="Pfam" id="PF08220">
    <property type="entry name" value="HTH_DeoR"/>
    <property type="match status" value="1"/>
</dbReference>
<dbReference type="PROSITE" id="PS51000">
    <property type="entry name" value="HTH_DEOR_2"/>
    <property type="match status" value="1"/>
</dbReference>
<dbReference type="InterPro" id="IPR018356">
    <property type="entry name" value="Tscrpt_reg_HTH_DeoR_CS"/>
</dbReference>
<proteinExistence type="predicted"/>
<dbReference type="SMART" id="SM00420">
    <property type="entry name" value="HTH_DEOR"/>
    <property type="match status" value="1"/>
</dbReference>
<dbReference type="InterPro" id="IPR037171">
    <property type="entry name" value="NagB/RpiA_transferase-like"/>
</dbReference>
<dbReference type="SMART" id="SM01134">
    <property type="entry name" value="DeoRC"/>
    <property type="match status" value="1"/>
</dbReference>
<dbReference type="Proteomes" id="UP000036202">
    <property type="component" value="Chromosome"/>
</dbReference>
<evidence type="ECO:0000313" key="1">
    <source>
        <dbReference type="EMBL" id="AKO93487.1"/>
    </source>
</evidence>
<dbReference type="Gene3D" id="3.40.50.1360">
    <property type="match status" value="1"/>
</dbReference>
<name>A0A0H4KH85_9BACI</name>
<dbReference type="PANTHER" id="PTHR30363:SF56">
    <property type="entry name" value="TRANSCRIPTIONAL REGULATOR, DEOR FAMILY"/>
    <property type="match status" value="1"/>
</dbReference>
<dbReference type="OrthoDB" id="9797223at2"/>
<reference evidence="2" key="2">
    <citation type="submission" date="2015-06" db="EMBL/GenBank/DDBJ databases">
        <title>Genome Sequence of Bacillus endophyticus and Analysis of its Companion Mechanism in the Ketogulonigenium vulgare-Bacillus strain Consortium.</title>
        <authorList>
            <person name="Jia N."/>
            <person name="Du J."/>
            <person name="Ding M.-Z."/>
            <person name="Gao F."/>
            <person name="Yuan Y.-J."/>
        </authorList>
    </citation>
    <scope>NUCLEOTIDE SEQUENCE [LARGE SCALE GENOMIC DNA]</scope>
    <source>
        <strain evidence="2">Hbe603</strain>
    </source>
</reference>
<reference evidence="1 2" key="1">
    <citation type="journal article" date="2015" name="PLoS ONE">
        <title>Genome Sequence of Bacillus endophyticus and Analysis of Its Companion Mechanism in the Ketogulonigenium vulgare-Bacillus Strain Consortium.</title>
        <authorList>
            <person name="Jia N."/>
            <person name="Du J."/>
            <person name="Ding M.Z."/>
            <person name="Gao F."/>
            <person name="Yuan Y.J."/>
        </authorList>
    </citation>
    <scope>NUCLEOTIDE SEQUENCE [LARGE SCALE GENOMIC DNA]</scope>
    <source>
        <strain evidence="1 2">Hbe603</strain>
    </source>
</reference>
<dbReference type="PATRIC" id="fig|135735.6.peg.3448"/>
<dbReference type="PANTHER" id="PTHR30363">
    <property type="entry name" value="HTH-TYPE TRANSCRIPTIONAL REGULATOR SRLR-RELATED"/>
    <property type="match status" value="1"/>
</dbReference>
<gene>
    <name evidence="1" type="ORF">BEH_16240</name>
</gene>
<dbReference type="InterPro" id="IPR050313">
    <property type="entry name" value="Carb_Metab_HTH_regulators"/>
</dbReference>
<protein>
    <submittedName>
        <fullName evidence="1">DeoR family transcriptional regulator</fullName>
    </submittedName>
</protein>
<dbReference type="InterPro" id="IPR036388">
    <property type="entry name" value="WH-like_DNA-bd_sf"/>
</dbReference>
<dbReference type="InterPro" id="IPR014036">
    <property type="entry name" value="DeoR-like_C"/>
</dbReference>
<dbReference type="PRINTS" id="PR00037">
    <property type="entry name" value="HTHLACR"/>
</dbReference>
<accession>A0A0H4KH85</accession>
<dbReference type="Gene3D" id="1.10.10.10">
    <property type="entry name" value="Winged helix-like DNA-binding domain superfamily/Winged helix DNA-binding domain"/>
    <property type="match status" value="1"/>
</dbReference>
<dbReference type="PROSITE" id="PS00894">
    <property type="entry name" value="HTH_DEOR_1"/>
    <property type="match status" value="1"/>
</dbReference>
<dbReference type="RefSeq" id="WP_019392229.1">
    <property type="nucleotide sequence ID" value="NZ_ALIM01000014.1"/>
</dbReference>
<dbReference type="SUPFAM" id="SSF46785">
    <property type="entry name" value="Winged helix' DNA-binding domain"/>
    <property type="match status" value="1"/>
</dbReference>
<dbReference type="KEGG" id="beo:BEH_16240"/>
<organism evidence="1 2">
    <name type="scientific">Priestia filamentosa</name>
    <dbReference type="NCBI Taxonomy" id="1402861"/>
    <lineage>
        <taxon>Bacteria</taxon>
        <taxon>Bacillati</taxon>
        <taxon>Bacillota</taxon>
        <taxon>Bacilli</taxon>
        <taxon>Bacillales</taxon>
        <taxon>Bacillaceae</taxon>
        <taxon>Priestia</taxon>
    </lineage>
</organism>
<dbReference type="InterPro" id="IPR001034">
    <property type="entry name" value="DeoR_HTH"/>
</dbReference>
<dbReference type="GO" id="GO:0003700">
    <property type="term" value="F:DNA-binding transcription factor activity"/>
    <property type="evidence" value="ECO:0007669"/>
    <property type="project" value="InterPro"/>
</dbReference>